<dbReference type="Pfam" id="PF13360">
    <property type="entry name" value="PQQ_2"/>
    <property type="match status" value="2"/>
</dbReference>
<dbReference type="Gene3D" id="2.40.10.480">
    <property type="match status" value="1"/>
</dbReference>
<proteinExistence type="predicted"/>
<feature type="coiled-coil region" evidence="1">
    <location>
        <begin position="41"/>
        <end position="68"/>
    </location>
</feature>
<gene>
    <name evidence="4" type="ORF">EZS27_005727</name>
</gene>
<dbReference type="SMART" id="SM00564">
    <property type="entry name" value="PQQ"/>
    <property type="match status" value="5"/>
</dbReference>
<keyword evidence="2" id="KW-0472">Membrane</keyword>
<dbReference type="InterPro" id="IPR002372">
    <property type="entry name" value="PQQ_rpt_dom"/>
</dbReference>
<reference evidence="4" key="1">
    <citation type="submission" date="2019-03" db="EMBL/GenBank/DDBJ databases">
        <title>Single cell metagenomics reveals metabolic interactions within the superorganism composed of flagellate Streblomastix strix and complex community of Bacteroidetes bacteria on its surface.</title>
        <authorList>
            <person name="Treitli S.C."/>
            <person name="Kolisko M."/>
            <person name="Husnik F."/>
            <person name="Keeling P."/>
            <person name="Hampl V."/>
        </authorList>
    </citation>
    <scope>NUCLEOTIDE SEQUENCE</scope>
    <source>
        <strain evidence="4">STM</strain>
    </source>
</reference>
<feature type="transmembrane region" description="Helical" evidence="2">
    <location>
        <begin position="128"/>
        <end position="151"/>
    </location>
</feature>
<feature type="domain" description="Pyrrolo-quinoline quinone repeat" evidence="3">
    <location>
        <begin position="386"/>
        <end position="597"/>
    </location>
</feature>
<evidence type="ECO:0000313" key="4">
    <source>
        <dbReference type="EMBL" id="KAA6346782.1"/>
    </source>
</evidence>
<keyword evidence="1" id="KW-0175">Coiled coil</keyword>
<sequence length="599" mass="65991">MRRKIVRNIAIVSAIFMVTFSIMLITNYFQVKGVNPLQVEVIETLKQINDENANNVELQEQIRQLDLLARQAYFVRMDHLMTGVYILVAMLVVFIVSLHLYFSGEKDIPGKDIDPIDDWTVKTLARKYVNWVAGVLVIAALVFVVLTSPYLKMEKTDNQTEPLADATQPESYGDNEYETLPVEQEDSVAVITLAENNTEADKTVAEAEIKKEEEEEIPKVTHNGFRGNNSNAISTAKSIPTEWNLKTGANIVWANKILRQGFNSPVINGNKVFISGADEEARELYCYNLKTGELLWTVSANNIPGSPAQMPKTTQDTGLAASTVATNGKQVCAIFASGDLICSDTDGKRLWAKNLGIPANHYGYASSLLTFGNSLIVQYDNSNSPKVVALDMATGKELWNKNRTDKITWSSPIIAYVNKKPQLVLMGNPSITAYNPNNGEQYWRVEGLSGEVASSPCSAADIVFGASEYAALIAVDANTGELLWETNDFLPEVSSPVATKDNVYLATSYGVLACYDTKSGELRKSYELDTEFYSSPVITEGKLYIFSNSGKVYIYAANSDFGLVNSFETGEKTFATPAFTDGRIVVRTENSIYCVASKS</sequence>
<feature type="transmembrane region" description="Helical" evidence="2">
    <location>
        <begin position="83"/>
        <end position="102"/>
    </location>
</feature>
<dbReference type="Gene3D" id="2.130.10.10">
    <property type="entry name" value="YVTN repeat-like/Quinoprotein amine dehydrogenase"/>
    <property type="match status" value="2"/>
</dbReference>
<dbReference type="InterPro" id="IPR011047">
    <property type="entry name" value="Quinoprotein_ADH-like_sf"/>
</dbReference>
<dbReference type="SUPFAM" id="SSF50998">
    <property type="entry name" value="Quinoprotein alcohol dehydrogenase-like"/>
    <property type="match status" value="1"/>
</dbReference>
<dbReference type="AlphaFoldDB" id="A0A5J4SM44"/>
<comment type="caution">
    <text evidence="4">The sequence shown here is derived from an EMBL/GenBank/DDBJ whole genome shotgun (WGS) entry which is preliminary data.</text>
</comment>
<feature type="transmembrane region" description="Helical" evidence="2">
    <location>
        <begin position="9"/>
        <end position="29"/>
    </location>
</feature>
<dbReference type="PANTHER" id="PTHR34512:SF30">
    <property type="entry name" value="OUTER MEMBRANE PROTEIN ASSEMBLY FACTOR BAMB"/>
    <property type="match status" value="1"/>
</dbReference>
<accession>A0A5J4SM44</accession>
<dbReference type="InterPro" id="IPR015943">
    <property type="entry name" value="WD40/YVTN_repeat-like_dom_sf"/>
</dbReference>
<evidence type="ECO:0000256" key="1">
    <source>
        <dbReference type="SAM" id="Coils"/>
    </source>
</evidence>
<keyword evidence="2" id="KW-1133">Transmembrane helix</keyword>
<dbReference type="EMBL" id="SNRY01000118">
    <property type="protein sequence ID" value="KAA6346782.1"/>
    <property type="molecule type" value="Genomic_DNA"/>
</dbReference>
<name>A0A5J4SM44_9ZZZZ</name>
<organism evidence="4">
    <name type="scientific">termite gut metagenome</name>
    <dbReference type="NCBI Taxonomy" id="433724"/>
    <lineage>
        <taxon>unclassified sequences</taxon>
        <taxon>metagenomes</taxon>
        <taxon>organismal metagenomes</taxon>
    </lineage>
</organism>
<evidence type="ECO:0000259" key="3">
    <source>
        <dbReference type="Pfam" id="PF13360"/>
    </source>
</evidence>
<feature type="domain" description="Pyrrolo-quinoline quinone repeat" evidence="3">
    <location>
        <begin position="242"/>
        <end position="356"/>
    </location>
</feature>
<protein>
    <submittedName>
        <fullName evidence="4">Outer membrane protein assembly factor BamB</fullName>
    </submittedName>
</protein>
<evidence type="ECO:0000256" key="2">
    <source>
        <dbReference type="SAM" id="Phobius"/>
    </source>
</evidence>
<keyword evidence="2" id="KW-0812">Transmembrane</keyword>
<dbReference type="InterPro" id="IPR018391">
    <property type="entry name" value="PQQ_b-propeller_rpt"/>
</dbReference>
<dbReference type="PANTHER" id="PTHR34512">
    <property type="entry name" value="CELL SURFACE PROTEIN"/>
    <property type="match status" value="1"/>
</dbReference>